<accession>A0A1D1ZGK1</accession>
<protein>
    <recommendedName>
        <fullName evidence="5">Elongator complex protein 5</fullName>
    </recommendedName>
</protein>
<dbReference type="GO" id="GO:0005829">
    <property type="term" value="C:cytosol"/>
    <property type="evidence" value="ECO:0007669"/>
    <property type="project" value="TreeGrafter"/>
</dbReference>
<comment type="subcellular location">
    <subcellularLocation>
        <location evidence="2">Cytoplasm</location>
    </subcellularLocation>
    <subcellularLocation>
        <location evidence="1">Nucleus</location>
    </subcellularLocation>
</comment>
<dbReference type="UniPathway" id="UPA00988"/>
<evidence type="ECO:0000256" key="4">
    <source>
        <dbReference type="ARBA" id="ARBA00009567"/>
    </source>
</evidence>
<evidence type="ECO:0000256" key="1">
    <source>
        <dbReference type="ARBA" id="ARBA00004123"/>
    </source>
</evidence>
<keyword evidence="8" id="KW-0539">Nucleus</keyword>
<dbReference type="Pfam" id="PF10483">
    <property type="entry name" value="Elong_Iki1"/>
    <property type="match status" value="1"/>
</dbReference>
<dbReference type="AlphaFoldDB" id="A0A1D1ZGK1"/>
<evidence type="ECO:0000256" key="8">
    <source>
        <dbReference type="ARBA" id="ARBA00023242"/>
    </source>
</evidence>
<evidence type="ECO:0000256" key="7">
    <source>
        <dbReference type="ARBA" id="ARBA00022694"/>
    </source>
</evidence>
<keyword evidence="7" id="KW-0819">tRNA processing</keyword>
<comment type="pathway">
    <text evidence="3">tRNA modification; 5-methoxycarbonylmethyl-2-thiouridine-tRNA biosynthesis.</text>
</comment>
<feature type="non-terminal residue" evidence="10">
    <location>
        <position position="1"/>
    </location>
</feature>
<dbReference type="GO" id="GO:0000049">
    <property type="term" value="F:tRNA binding"/>
    <property type="evidence" value="ECO:0007669"/>
    <property type="project" value="TreeGrafter"/>
</dbReference>
<evidence type="ECO:0000256" key="3">
    <source>
        <dbReference type="ARBA" id="ARBA00005043"/>
    </source>
</evidence>
<name>A0A1D1ZGK1_9ARAE</name>
<comment type="similarity">
    <text evidence="4">Belongs to the ELP5 family.</text>
</comment>
<dbReference type="GO" id="GO:0005634">
    <property type="term" value="C:nucleus"/>
    <property type="evidence" value="ECO:0007669"/>
    <property type="project" value="UniProtKB-SubCell"/>
</dbReference>
<dbReference type="GO" id="GO:0002098">
    <property type="term" value="P:tRNA wobble uridine modification"/>
    <property type="evidence" value="ECO:0007669"/>
    <property type="project" value="InterPro"/>
</dbReference>
<keyword evidence="6" id="KW-0963">Cytoplasm</keyword>
<sequence>SSPHPRGSSGLSAMAEASVGRALRDGALEGEHAAALSLKDSLSCPYGASVFAHFLHGLAANVSAGRSPARGLVLIGFDRSPSFYVDLLKSGGLDSDGSTGKWFRVLDCYSDPLGWKERLSSSLQGDGDTSVHELRTVVRDVRDVSKLYSLVLDLGRGMVGEGKCRFAVAIDSVSTLLRHASLPSVASLISNLRAHNQISTIFWLMHSDLHESRVCAAFDYLSTMVAILEPRMEKSSGEKGISSIEQNFCRGRFHLRLKRRNGRVKILCEEFHVEQSGIKFSALSSENKLVNQTFVPKVQFNLQLSEKERIDRSNVILPFEHQGNGGKMHIYDGRRSLEGQKDPQLISPPSAPTELSKEIGSGKGEIHYLRDSDDEMPDSDEDPDDDLDI</sequence>
<evidence type="ECO:0000256" key="6">
    <source>
        <dbReference type="ARBA" id="ARBA00022490"/>
    </source>
</evidence>
<evidence type="ECO:0000313" key="10">
    <source>
        <dbReference type="EMBL" id="JAT65989.1"/>
    </source>
</evidence>
<dbReference type="CDD" id="cd19496">
    <property type="entry name" value="Elp5"/>
    <property type="match status" value="1"/>
</dbReference>
<proteinExistence type="inferred from homology"/>
<dbReference type="GO" id="GO:0033588">
    <property type="term" value="C:elongator holoenzyme complex"/>
    <property type="evidence" value="ECO:0007669"/>
    <property type="project" value="InterPro"/>
</dbReference>
<reference evidence="10" key="1">
    <citation type="submission" date="2015-07" db="EMBL/GenBank/DDBJ databases">
        <title>Transcriptome Assembly of Anthurium amnicola.</title>
        <authorList>
            <person name="Suzuki J."/>
        </authorList>
    </citation>
    <scope>NUCLEOTIDE SEQUENCE</scope>
</reference>
<dbReference type="PANTHER" id="PTHR15641">
    <property type="entry name" value="ELONGATOR COMPLEX PROTEIN 5"/>
    <property type="match status" value="1"/>
</dbReference>
<organism evidence="10">
    <name type="scientific">Anthurium amnicola</name>
    <dbReference type="NCBI Taxonomy" id="1678845"/>
    <lineage>
        <taxon>Eukaryota</taxon>
        <taxon>Viridiplantae</taxon>
        <taxon>Streptophyta</taxon>
        <taxon>Embryophyta</taxon>
        <taxon>Tracheophyta</taxon>
        <taxon>Spermatophyta</taxon>
        <taxon>Magnoliopsida</taxon>
        <taxon>Liliopsida</taxon>
        <taxon>Araceae</taxon>
        <taxon>Pothoideae</taxon>
        <taxon>Potheae</taxon>
        <taxon>Anthurium</taxon>
    </lineage>
</organism>
<evidence type="ECO:0000256" key="5">
    <source>
        <dbReference type="ARBA" id="ARBA00020264"/>
    </source>
</evidence>
<evidence type="ECO:0000256" key="9">
    <source>
        <dbReference type="SAM" id="MobiDB-lite"/>
    </source>
</evidence>
<feature type="compositionally biased region" description="Acidic residues" evidence="9">
    <location>
        <begin position="372"/>
        <end position="389"/>
    </location>
</feature>
<evidence type="ECO:0000256" key="2">
    <source>
        <dbReference type="ARBA" id="ARBA00004496"/>
    </source>
</evidence>
<dbReference type="PANTHER" id="PTHR15641:SF1">
    <property type="entry name" value="ELONGATOR COMPLEX PROTEIN 5"/>
    <property type="match status" value="1"/>
</dbReference>
<dbReference type="InterPro" id="IPR019519">
    <property type="entry name" value="Elp5"/>
</dbReference>
<feature type="region of interest" description="Disordered" evidence="9">
    <location>
        <begin position="339"/>
        <end position="389"/>
    </location>
</feature>
<dbReference type="EMBL" id="GDJX01001947">
    <property type="protein sequence ID" value="JAT65989.1"/>
    <property type="molecule type" value="Transcribed_RNA"/>
</dbReference>
<gene>
    <name evidence="10" type="primary">ELP5_2</name>
    <name evidence="10" type="ORF">g.33095</name>
</gene>